<dbReference type="GO" id="GO:0034625">
    <property type="term" value="P:fatty acid elongation, monounsaturated fatty acid"/>
    <property type="evidence" value="ECO:0007669"/>
    <property type="project" value="TreeGrafter"/>
</dbReference>
<evidence type="ECO:0000256" key="6">
    <source>
        <dbReference type="ARBA" id="ARBA00022989"/>
    </source>
</evidence>
<evidence type="ECO:0000313" key="11">
    <source>
        <dbReference type="EMBL" id="KFM79273.1"/>
    </source>
</evidence>
<keyword evidence="9 10" id="KW-0275">Fatty acid biosynthesis</keyword>
<dbReference type="GO" id="GO:0019367">
    <property type="term" value="P:fatty acid elongation, saturated fatty acid"/>
    <property type="evidence" value="ECO:0007669"/>
    <property type="project" value="TreeGrafter"/>
</dbReference>
<feature type="transmembrane region" description="Helical" evidence="10">
    <location>
        <begin position="208"/>
        <end position="226"/>
    </location>
</feature>
<dbReference type="PANTHER" id="PTHR11157">
    <property type="entry name" value="FATTY ACID ACYL TRANSFERASE-RELATED"/>
    <property type="match status" value="1"/>
</dbReference>
<dbReference type="OMA" id="VQCIIFF"/>
<dbReference type="PANTHER" id="PTHR11157:SF126">
    <property type="entry name" value="ELONGATION OF VERY LONG CHAIN FATTY ACIDS PROTEIN"/>
    <property type="match status" value="1"/>
</dbReference>
<evidence type="ECO:0000256" key="7">
    <source>
        <dbReference type="ARBA" id="ARBA00023098"/>
    </source>
</evidence>
<dbReference type="GO" id="GO:0009922">
    <property type="term" value="F:fatty acid elongase activity"/>
    <property type="evidence" value="ECO:0007669"/>
    <property type="project" value="UniProtKB-EC"/>
</dbReference>
<organism evidence="11 12">
    <name type="scientific">Stegodyphus mimosarum</name>
    <name type="common">African social velvet spider</name>
    <dbReference type="NCBI Taxonomy" id="407821"/>
    <lineage>
        <taxon>Eukaryota</taxon>
        <taxon>Metazoa</taxon>
        <taxon>Ecdysozoa</taxon>
        <taxon>Arthropoda</taxon>
        <taxon>Chelicerata</taxon>
        <taxon>Arachnida</taxon>
        <taxon>Araneae</taxon>
        <taxon>Araneomorphae</taxon>
        <taxon>Entelegynae</taxon>
        <taxon>Eresoidea</taxon>
        <taxon>Eresidae</taxon>
        <taxon>Stegodyphus</taxon>
    </lineage>
</organism>
<feature type="transmembrane region" description="Helical" evidence="10">
    <location>
        <begin position="105"/>
        <end position="131"/>
    </location>
</feature>
<dbReference type="STRING" id="407821.A0A087UPI4"/>
<name>A0A087UPI4_STEMI</name>
<evidence type="ECO:0000256" key="10">
    <source>
        <dbReference type="RuleBase" id="RU361115"/>
    </source>
</evidence>
<sequence>MSFIAHIKEALDSGDPLVRKWFLVRNNYLPFVLCALYVFFVKRLGPDLMKNRKPFHLRPLMIVYNFSIVGVYIYCLYGLIHVLSTTDSLKYICSPFDLKNDPDDFTYQAAVLCWIICVVKYAEFADTVFFVLRKKNNLITNLHVIHHAALPFMGWIFMRTERNAFQVVPGVINSFVHVIMYTYYGLAAIGPEVQKHLWWKKHLTKLQIFQFIVILLFVFVMVPLTGCKTSTHGIYMDIIFAILFLSLFINFYVKTYLTSSTKTRHPPKEKRKNSVCSVENKMLLDEYT</sequence>
<evidence type="ECO:0000256" key="1">
    <source>
        <dbReference type="ARBA" id="ARBA00004141"/>
    </source>
</evidence>
<dbReference type="GO" id="GO:0034626">
    <property type="term" value="P:fatty acid elongation, polyunsaturated fatty acid"/>
    <property type="evidence" value="ECO:0007669"/>
    <property type="project" value="TreeGrafter"/>
</dbReference>
<dbReference type="AlphaFoldDB" id="A0A087UPI4"/>
<gene>
    <name evidence="11" type="ORF">X975_12353</name>
</gene>
<evidence type="ECO:0000313" key="12">
    <source>
        <dbReference type="Proteomes" id="UP000054359"/>
    </source>
</evidence>
<comment type="similarity">
    <text evidence="10">Belongs to the ELO family.</text>
</comment>
<dbReference type="EC" id="2.3.1.199" evidence="10"/>
<dbReference type="GO" id="GO:0042761">
    <property type="term" value="P:very long-chain fatty acid biosynthetic process"/>
    <property type="evidence" value="ECO:0007669"/>
    <property type="project" value="TreeGrafter"/>
</dbReference>
<feature type="transmembrane region" description="Helical" evidence="10">
    <location>
        <begin position="232"/>
        <end position="253"/>
    </location>
</feature>
<comment type="catalytic activity">
    <reaction evidence="10">
        <text>a very-long-chain acyl-CoA + malonyl-CoA + H(+) = a very-long-chain 3-oxoacyl-CoA + CO2 + CoA</text>
        <dbReference type="Rhea" id="RHEA:32727"/>
        <dbReference type="ChEBI" id="CHEBI:15378"/>
        <dbReference type="ChEBI" id="CHEBI:16526"/>
        <dbReference type="ChEBI" id="CHEBI:57287"/>
        <dbReference type="ChEBI" id="CHEBI:57384"/>
        <dbReference type="ChEBI" id="CHEBI:90725"/>
        <dbReference type="ChEBI" id="CHEBI:90736"/>
        <dbReference type="EC" id="2.3.1.199"/>
    </reaction>
</comment>
<proteinExistence type="inferred from homology"/>
<comment type="subcellular location">
    <subcellularLocation>
        <location evidence="1">Membrane</location>
        <topology evidence="1">Multi-pass membrane protein</topology>
    </subcellularLocation>
</comment>
<dbReference type="EMBL" id="KK120880">
    <property type="protein sequence ID" value="KFM79273.1"/>
    <property type="molecule type" value="Genomic_DNA"/>
</dbReference>
<dbReference type="GO" id="GO:0030148">
    <property type="term" value="P:sphingolipid biosynthetic process"/>
    <property type="evidence" value="ECO:0007669"/>
    <property type="project" value="TreeGrafter"/>
</dbReference>
<dbReference type="Pfam" id="PF01151">
    <property type="entry name" value="ELO"/>
    <property type="match status" value="1"/>
</dbReference>
<feature type="transmembrane region" description="Helical" evidence="10">
    <location>
        <begin position="164"/>
        <end position="187"/>
    </location>
</feature>
<reference evidence="11 12" key="1">
    <citation type="submission" date="2013-11" db="EMBL/GenBank/DDBJ databases">
        <title>Genome sequencing of Stegodyphus mimosarum.</title>
        <authorList>
            <person name="Bechsgaard J."/>
        </authorList>
    </citation>
    <scope>NUCLEOTIDE SEQUENCE [LARGE SCALE GENOMIC DNA]</scope>
</reference>
<feature type="non-terminal residue" evidence="11">
    <location>
        <position position="288"/>
    </location>
</feature>
<accession>A0A087UPI4</accession>
<evidence type="ECO:0000256" key="2">
    <source>
        <dbReference type="ARBA" id="ARBA00022516"/>
    </source>
</evidence>
<dbReference type="InterPro" id="IPR002076">
    <property type="entry name" value="ELO_fam"/>
</dbReference>
<keyword evidence="4 10" id="KW-0812">Transmembrane</keyword>
<feature type="transmembrane region" description="Helical" evidence="10">
    <location>
        <begin position="62"/>
        <end position="80"/>
    </location>
</feature>
<evidence type="ECO:0000256" key="8">
    <source>
        <dbReference type="ARBA" id="ARBA00023136"/>
    </source>
</evidence>
<evidence type="ECO:0000256" key="5">
    <source>
        <dbReference type="ARBA" id="ARBA00022832"/>
    </source>
</evidence>
<keyword evidence="12" id="KW-1185">Reference proteome</keyword>
<dbReference type="GO" id="GO:0005789">
    <property type="term" value="C:endoplasmic reticulum membrane"/>
    <property type="evidence" value="ECO:0007669"/>
    <property type="project" value="TreeGrafter"/>
</dbReference>
<keyword evidence="7 10" id="KW-0443">Lipid metabolism</keyword>
<evidence type="ECO:0000256" key="3">
    <source>
        <dbReference type="ARBA" id="ARBA00022679"/>
    </source>
</evidence>
<protein>
    <recommendedName>
        <fullName evidence="10">Elongation of very long chain fatty acids protein</fullName>
        <ecNumber evidence="10">2.3.1.199</ecNumber>
    </recommendedName>
    <alternativeName>
        <fullName evidence="10">Very-long-chain 3-oxoacyl-CoA synthase</fullName>
    </alternativeName>
</protein>
<keyword evidence="2 10" id="KW-0444">Lipid biosynthesis</keyword>
<keyword evidence="6 10" id="KW-1133">Transmembrane helix</keyword>
<dbReference type="Proteomes" id="UP000054359">
    <property type="component" value="Unassembled WGS sequence"/>
</dbReference>
<keyword evidence="3 10" id="KW-0808">Transferase</keyword>
<feature type="transmembrane region" description="Helical" evidence="10">
    <location>
        <begin position="138"/>
        <end position="158"/>
    </location>
</feature>
<keyword evidence="8 10" id="KW-0472">Membrane</keyword>
<feature type="transmembrane region" description="Helical" evidence="10">
    <location>
        <begin position="22"/>
        <end position="41"/>
    </location>
</feature>
<evidence type="ECO:0000256" key="4">
    <source>
        <dbReference type="ARBA" id="ARBA00022692"/>
    </source>
</evidence>
<dbReference type="OrthoDB" id="434092at2759"/>
<keyword evidence="5 10" id="KW-0276">Fatty acid metabolism</keyword>
<evidence type="ECO:0000256" key="9">
    <source>
        <dbReference type="ARBA" id="ARBA00023160"/>
    </source>
</evidence>